<proteinExistence type="predicted"/>
<dbReference type="OrthoDB" id="407477at2759"/>
<keyword evidence="1" id="KW-0472">Membrane</keyword>
<gene>
    <name evidence="2" type="primary">elmMI</name>
    <name evidence="2" type="ORF">LSUB1_G003617</name>
</gene>
<name>A0A8H8RQI6_9HELO</name>
<evidence type="ECO:0000313" key="2">
    <source>
        <dbReference type="EMBL" id="TVY39302.1"/>
    </source>
</evidence>
<keyword evidence="2" id="KW-0808">Transferase</keyword>
<dbReference type="GO" id="GO:0008168">
    <property type="term" value="F:methyltransferase activity"/>
    <property type="evidence" value="ECO:0007669"/>
    <property type="project" value="UniProtKB-KW"/>
</dbReference>
<evidence type="ECO:0000256" key="1">
    <source>
        <dbReference type="SAM" id="Phobius"/>
    </source>
</evidence>
<keyword evidence="3" id="KW-1185">Reference proteome</keyword>
<dbReference type="AlphaFoldDB" id="A0A8H8RQI6"/>
<dbReference type="Pfam" id="PF13578">
    <property type="entry name" value="Methyltransf_24"/>
    <property type="match status" value="1"/>
</dbReference>
<dbReference type="Gene3D" id="3.40.50.150">
    <property type="entry name" value="Vaccinia Virus protein VP39"/>
    <property type="match status" value="1"/>
</dbReference>
<organism evidence="2 3">
    <name type="scientific">Lachnellula subtilissima</name>
    <dbReference type="NCBI Taxonomy" id="602034"/>
    <lineage>
        <taxon>Eukaryota</taxon>
        <taxon>Fungi</taxon>
        <taxon>Dikarya</taxon>
        <taxon>Ascomycota</taxon>
        <taxon>Pezizomycotina</taxon>
        <taxon>Leotiomycetes</taxon>
        <taxon>Helotiales</taxon>
        <taxon>Lachnaceae</taxon>
        <taxon>Lachnellula</taxon>
    </lineage>
</organism>
<accession>A0A8H8RQI6</accession>
<dbReference type="Proteomes" id="UP000462212">
    <property type="component" value="Unassembled WGS sequence"/>
</dbReference>
<dbReference type="EMBL" id="QGMJ01000235">
    <property type="protein sequence ID" value="TVY39302.1"/>
    <property type="molecule type" value="Genomic_DNA"/>
</dbReference>
<keyword evidence="2" id="KW-0489">Methyltransferase</keyword>
<keyword evidence="1" id="KW-0812">Transmembrane</keyword>
<protein>
    <submittedName>
        <fullName evidence="2">8-demethyl-8-alpha-L-rhamnosyl tetracenomycin-C 2'-O-methyltransferase</fullName>
    </submittedName>
</protein>
<dbReference type="GO" id="GO:0032259">
    <property type="term" value="P:methylation"/>
    <property type="evidence" value="ECO:0007669"/>
    <property type="project" value="UniProtKB-KW"/>
</dbReference>
<sequence length="274" mass="31019">MATPRISRVPIALAIVVLMFLATLWHGRDNLPQRPMSYIKGKLPLVVRPSFYEIADSHGTDKVQSHHYEQMYEHRLAPFRDKKVKMLEIGLGCSMVYGPGASYYTWLDYFSNVDLYYIEYDATCAEKWANTTHDATIFAGDQASVPFLKEFIAEAGGDFDVIIDDGGHTMDQQRTSLSVLWPHVKPGGVYFIEDLATSYLPVYGGDYEKSDTMLGDLKDMLDDINRADGHPDKSPISKDVISLEYTQECVALTKRPDYTTPVTRKRGNRLGRMK</sequence>
<evidence type="ECO:0000313" key="3">
    <source>
        <dbReference type="Proteomes" id="UP000462212"/>
    </source>
</evidence>
<dbReference type="InterPro" id="IPR029063">
    <property type="entry name" value="SAM-dependent_MTases_sf"/>
</dbReference>
<feature type="transmembrane region" description="Helical" evidence="1">
    <location>
        <begin position="6"/>
        <end position="27"/>
    </location>
</feature>
<dbReference type="SUPFAM" id="SSF53335">
    <property type="entry name" value="S-adenosyl-L-methionine-dependent methyltransferases"/>
    <property type="match status" value="1"/>
</dbReference>
<reference evidence="2 3" key="1">
    <citation type="submission" date="2018-05" db="EMBL/GenBank/DDBJ databases">
        <title>Genome sequencing and assembly of the regulated plant pathogen Lachnellula willkommii and related sister species for the development of diagnostic species identification markers.</title>
        <authorList>
            <person name="Giroux E."/>
            <person name="Bilodeau G."/>
        </authorList>
    </citation>
    <scope>NUCLEOTIDE SEQUENCE [LARGE SCALE GENOMIC DNA]</scope>
    <source>
        <strain evidence="2 3">CBS 197.66</strain>
    </source>
</reference>
<comment type="caution">
    <text evidence="2">The sequence shown here is derived from an EMBL/GenBank/DDBJ whole genome shotgun (WGS) entry which is preliminary data.</text>
</comment>
<keyword evidence="1" id="KW-1133">Transmembrane helix</keyword>